<sequence length="312" mass="36146">MQYSNILNKVSGLIQKNEDRNWIILGDNSSGKSELLRNIVSKMKLNAYYIDSVNRYFNISSTNLSKDGVDCSVSSTEIVNTRVQNGFYNLTDSFGENEHIERLYPIYQERLKSLLKDFLNIDFSIEREKLQEGFGDGEVKVEIDGQEVELSSGYQAIIRMFTELIFYDEHLMGRGLIVIDEIDEFLSPKYSARILNFIIKQFSGHYFIVSTHSSDLVANSNDCNIVTLEKDNFSILDSNDFITLTDVNTLFNKLFRNIQQDKNNLIDSQLQRLLDLKIIDSWTQIEDDELQKINYSKLTSVQKLIYKQIKGW</sequence>
<dbReference type="AlphaFoldDB" id="A0AA47EEX2"/>
<protein>
    <submittedName>
        <fullName evidence="1">ATP-binding protein</fullName>
    </submittedName>
</protein>
<accession>A0AA47EEX2</accession>
<proteinExistence type="predicted"/>
<dbReference type="Proteomes" id="UP001164733">
    <property type="component" value="Chromosome"/>
</dbReference>
<keyword evidence="1" id="KW-0067">ATP-binding</keyword>
<gene>
    <name evidence="1" type="ORF">LL038_14250</name>
</gene>
<name>A0AA47EEX2_9CLOT</name>
<dbReference type="GO" id="GO:0005524">
    <property type="term" value="F:ATP binding"/>
    <property type="evidence" value="ECO:0007669"/>
    <property type="project" value="UniProtKB-KW"/>
</dbReference>
<reference evidence="1" key="1">
    <citation type="submission" date="2021-11" db="EMBL/GenBank/DDBJ databases">
        <title>Clostridia strains as spoilage organisms.</title>
        <authorList>
            <person name="Wambui J."/>
            <person name="Stevens M.J.A."/>
            <person name="Stephan R."/>
        </authorList>
    </citation>
    <scope>NUCLEOTIDE SEQUENCE</scope>
    <source>
        <strain evidence="1">CF009</strain>
    </source>
</reference>
<keyword evidence="1" id="KW-0547">Nucleotide-binding</keyword>
<evidence type="ECO:0000313" key="2">
    <source>
        <dbReference type="Proteomes" id="UP001164733"/>
    </source>
</evidence>
<dbReference type="PANTHER" id="PTHR43581">
    <property type="entry name" value="ATP/GTP PHOSPHATASE"/>
    <property type="match status" value="1"/>
</dbReference>
<dbReference type="PANTHER" id="PTHR43581:SF4">
    <property type="entry name" value="ATP_GTP PHOSPHATASE"/>
    <property type="match status" value="1"/>
</dbReference>
<dbReference type="RefSeq" id="WP_216122051.1">
    <property type="nucleotide sequence ID" value="NZ_CP086239.1"/>
</dbReference>
<dbReference type="EMBL" id="CP086239">
    <property type="protein sequence ID" value="WAG58815.1"/>
    <property type="molecule type" value="Genomic_DNA"/>
</dbReference>
<evidence type="ECO:0000313" key="1">
    <source>
        <dbReference type="EMBL" id="WAG58815.1"/>
    </source>
</evidence>
<organism evidence="1 2">
    <name type="scientific">Clostridium estertheticum</name>
    <dbReference type="NCBI Taxonomy" id="238834"/>
    <lineage>
        <taxon>Bacteria</taxon>
        <taxon>Bacillati</taxon>
        <taxon>Bacillota</taxon>
        <taxon>Clostridia</taxon>
        <taxon>Eubacteriales</taxon>
        <taxon>Clostridiaceae</taxon>
        <taxon>Clostridium</taxon>
    </lineage>
</organism>
<dbReference type="InterPro" id="IPR051396">
    <property type="entry name" value="Bact_Antivir_Def_Nuclease"/>
</dbReference>
<dbReference type="GO" id="GO:0016887">
    <property type="term" value="F:ATP hydrolysis activity"/>
    <property type="evidence" value="ECO:0007669"/>
    <property type="project" value="InterPro"/>
</dbReference>